<gene>
    <name evidence="1" type="ORF">MNOR_LOCUS1766</name>
</gene>
<dbReference type="AlphaFoldDB" id="A0AAV2PNJ2"/>
<protein>
    <submittedName>
        <fullName evidence="1">Uncharacterized protein</fullName>
    </submittedName>
</protein>
<evidence type="ECO:0000313" key="1">
    <source>
        <dbReference type="EMBL" id="CAL4061016.1"/>
    </source>
</evidence>
<keyword evidence="2" id="KW-1185">Reference proteome</keyword>
<comment type="caution">
    <text evidence="1">The sequence shown here is derived from an EMBL/GenBank/DDBJ whole genome shotgun (WGS) entry which is preliminary data.</text>
</comment>
<organism evidence="1 2">
    <name type="scientific">Meganyctiphanes norvegica</name>
    <name type="common">Northern krill</name>
    <name type="synonym">Thysanopoda norvegica</name>
    <dbReference type="NCBI Taxonomy" id="48144"/>
    <lineage>
        <taxon>Eukaryota</taxon>
        <taxon>Metazoa</taxon>
        <taxon>Ecdysozoa</taxon>
        <taxon>Arthropoda</taxon>
        <taxon>Crustacea</taxon>
        <taxon>Multicrustacea</taxon>
        <taxon>Malacostraca</taxon>
        <taxon>Eumalacostraca</taxon>
        <taxon>Eucarida</taxon>
        <taxon>Euphausiacea</taxon>
        <taxon>Euphausiidae</taxon>
        <taxon>Meganyctiphanes</taxon>
    </lineage>
</organism>
<dbReference type="Proteomes" id="UP001497623">
    <property type="component" value="Unassembled WGS sequence"/>
</dbReference>
<reference evidence="1 2" key="1">
    <citation type="submission" date="2024-05" db="EMBL/GenBank/DDBJ databases">
        <authorList>
            <person name="Wallberg A."/>
        </authorList>
    </citation>
    <scope>NUCLEOTIDE SEQUENCE [LARGE SCALE GENOMIC DNA]</scope>
</reference>
<sequence>MFSYIKSVLGYNTCDIYFCHCNVPYVNTSDISKQHWALFFNWKDKNLVYELGKNQGLITPSCTEGEPTPIYTRVLLSSATQVDPDAVHEAAMNCSLNGQPYSAGWNNCQQWTEEIANKLEIPLQYDKISGVPAFIAHLLPVTSVNLKR</sequence>
<proteinExistence type="predicted"/>
<accession>A0AAV2PNJ2</accession>
<evidence type="ECO:0000313" key="2">
    <source>
        <dbReference type="Proteomes" id="UP001497623"/>
    </source>
</evidence>
<name>A0AAV2PNJ2_MEGNR</name>
<dbReference type="EMBL" id="CAXKWB010000494">
    <property type="protein sequence ID" value="CAL4061016.1"/>
    <property type="molecule type" value="Genomic_DNA"/>
</dbReference>